<dbReference type="GO" id="GO:0045727">
    <property type="term" value="P:positive regulation of translation"/>
    <property type="evidence" value="ECO:0007669"/>
    <property type="project" value="TreeGrafter"/>
</dbReference>
<feature type="compositionally biased region" description="Polar residues" evidence="3">
    <location>
        <begin position="315"/>
        <end position="330"/>
    </location>
</feature>
<feature type="region of interest" description="Disordered" evidence="3">
    <location>
        <begin position="630"/>
        <end position="674"/>
    </location>
</feature>
<feature type="domain" description="HTH La-type RNA-binding" evidence="4">
    <location>
        <begin position="1005"/>
        <end position="1094"/>
    </location>
</feature>
<dbReference type="GO" id="GO:0010494">
    <property type="term" value="C:cytoplasmic stress granule"/>
    <property type="evidence" value="ECO:0007669"/>
    <property type="project" value="TreeGrafter"/>
</dbReference>
<evidence type="ECO:0000313" key="5">
    <source>
        <dbReference type="EMBL" id="KAF9456866.1"/>
    </source>
</evidence>
<feature type="compositionally biased region" description="Polar residues" evidence="3">
    <location>
        <begin position="461"/>
        <end position="471"/>
    </location>
</feature>
<feature type="region of interest" description="Disordered" evidence="3">
    <location>
        <begin position="142"/>
        <end position="200"/>
    </location>
</feature>
<dbReference type="InterPro" id="IPR006630">
    <property type="entry name" value="La_HTH"/>
</dbReference>
<feature type="compositionally biased region" description="Polar residues" evidence="3">
    <location>
        <begin position="146"/>
        <end position="159"/>
    </location>
</feature>
<accession>A0A9P5XW87</accession>
<sequence length="1175" mass="125659">MVSPSISSPPKVLPLSYADRAKKAQNIRSPISLQPHRIAVQTVPNTTPEISAPLLASPSKPTSNSTNVDDTPDFPAVTVSTFSSHPPTSPTAPSISLTNGVKYSSNDLAEKALSIVAAHTSLPPKSPVVNVWNVRKEQMAAARSPATASSHISASQSMPLPQKASLLPNQPKTPTKSPQDSVPNSLHGPSASAATNGVPVVPPSVEYDPFVVRISTKPTHAQIPSLPPSVDTDIWPEVGKFTAAPISNTAVPGQASDLTSNSREENQSNNGSGSEQLSTSASRKSEKTKWIPIPAEELRATADALTTAEKRQNQSRKGSQHPQQQRTNPQHPHGSASASGSTQTQSRLHSASQSASQSRIQSRSGSSQSSPRFPRGRKLPSEENPVTGISGYAASNRGSTGRSPGTSSPQLQVQHQLPPTHQPLSSADDSASSTIQPANYYAQGVPPSSVPYYPPTLHQPSSYLRASSHTPHSGYLSGHNTPPLQVPPYQPVYYIPFAPYAYWNGHSRSNPGSGHHSPAYPPPSHIQGGVVIPPHLPQFVHSHLQPHQSHVPRRRSETSPLLGMRPPPPHQSQPVGGYNVPLASAGTNGSTGTGEKPVVFGSIGVPGASKCPSPAPIVDRDHRDMDEEKPFTSFSIGVGPGDAGPSRMRSRTVSSKARSRTATLSEAGSEMRPSVGADLTEEAKVIDLTDAQDSKWEFGSVAAASGLSDDAAVTTGSDRASINGALGDGGVVISGYEELPPVLASIAGFGSPLQPSLALEHSPMQHPQVLGTHSGTRSPPDQFNPQTTGSPHGSVGRGADDEFEVKDFGYGFGPVSGTGYAETITRAERAQRQKEHQRELEREKVEKAARDAFERETALREETETRELARGVVELELEKAARDAEAAIRPRRGGYYGGHERGSSGGYGGRRGRGANGFGRGRRGGGGFQQHPRHAPPFNVTPPQTRFQPLIPMGESLNGLYTHPRPLATYIPTGYENYNQPMPPLNTAAAAQVTPPVPVPISPISFPLDPIRYYLLGQLEYYLSPQNMAQDFFLRQRMDSKGWVPISLIASFNRVKQLTVDINLVRDVLVLSSVLQVKDNSVRMSGWEIFVLPDAAPSTVESEEQENNFQHNNAHQSADKVPVEADMVVDTPVHAAEEDNEVYGDIEDDDDEDVVFVIDTEVASSGLTWAPERQT</sequence>
<feature type="compositionally biased region" description="Polar residues" evidence="3">
    <location>
        <begin position="245"/>
        <end position="282"/>
    </location>
</feature>
<comment type="caution">
    <text evidence="5">The sequence shown here is derived from an EMBL/GenBank/DDBJ whole genome shotgun (WGS) entry which is preliminary data.</text>
</comment>
<keyword evidence="1 2" id="KW-0694">RNA-binding</keyword>
<feature type="region of interest" description="Disordered" evidence="3">
    <location>
        <begin position="509"/>
        <end position="528"/>
    </location>
</feature>
<feature type="region of interest" description="Disordered" evidence="3">
    <location>
        <begin position="543"/>
        <end position="577"/>
    </location>
</feature>
<dbReference type="GO" id="GO:0003723">
    <property type="term" value="F:RNA binding"/>
    <property type="evidence" value="ECO:0007669"/>
    <property type="project" value="UniProtKB-UniRule"/>
</dbReference>
<dbReference type="CDD" id="cd07323">
    <property type="entry name" value="LAM"/>
    <property type="match status" value="1"/>
</dbReference>
<keyword evidence="6" id="KW-1185">Reference proteome</keyword>
<dbReference type="Proteomes" id="UP000807353">
    <property type="component" value="Unassembled WGS sequence"/>
</dbReference>
<feature type="compositionally biased region" description="Polar residues" evidence="3">
    <location>
        <begin position="771"/>
        <end position="791"/>
    </location>
</feature>
<dbReference type="PANTHER" id="PTHR22792">
    <property type="entry name" value="LUPUS LA PROTEIN-RELATED"/>
    <property type="match status" value="1"/>
</dbReference>
<feature type="compositionally biased region" description="Low complexity" evidence="3">
    <location>
        <begin position="334"/>
        <end position="373"/>
    </location>
</feature>
<dbReference type="InterPro" id="IPR045180">
    <property type="entry name" value="La_dom_prot"/>
</dbReference>
<dbReference type="PANTHER" id="PTHR22792:SF132">
    <property type="entry name" value="LA-RELATED PROTEIN 1"/>
    <property type="match status" value="1"/>
</dbReference>
<name>A0A9P5XW87_9AGAR</name>
<reference evidence="5" key="1">
    <citation type="submission" date="2020-11" db="EMBL/GenBank/DDBJ databases">
        <authorList>
            <consortium name="DOE Joint Genome Institute"/>
            <person name="Ahrendt S."/>
            <person name="Riley R."/>
            <person name="Andreopoulos W."/>
            <person name="Labutti K."/>
            <person name="Pangilinan J."/>
            <person name="Ruiz-Duenas F.J."/>
            <person name="Barrasa J.M."/>
            <person name="Sanchez-Garcia M."/>
            <person name="Camarero S."/>
            <person name="Miyauchi S."/>
            <person name="Serrano A."/>
            <person name="Linde D."/>
            <person name="Babiker R."/>
            <person name="Drula E."/>
            <person name="Ayuso-Fernandez I."/>
            <person name="Pacheco R."/>
            <person name="Padilla G."/>
            <person name="Ferreira P."/>
            <person name="Barriuso J."/>
            <person name="Kellner H."/>
            <person name="Castanera R."/>
            <person name="Alfaro M."/>
            <person name="Ramirez L."/>
            <person name="Pisabarro A.G."/>
            <person name="Kuo A."/>
            <person name="Tritt A."/>
            <person name="Lipzen A."/>
            <person name="He G."/>
            <person name="Yan M."/>
            <person name="Ng V."/>
            <person name="Cullen D."/>
            <person name="Martin F."/>
            <person name="Rosso M.-N."/>
            <person name="Henrissat B."/>
            <person name="Hibbett D."/>
            <person name="Martinez A.T."/>
            <person name="Grigoriev I.V."/>
        </authorList>
    </citation>
    <scope>NUCLEOTIDE SEQUENCE</scope>
    <source>
        <strain evidence="5">CBS 247.69</strain>
    </source>
</reference>
<gene>
    <name evidence="5" type="ORF">BDZ94DRAFT_1314732</name>
</gene>
<feature type="compositionally biased region" description="Low complexity" evidence="3">
    <location>
        <begin position="78"/>
        <end position="94"/>
    </location>
</feature>
<dbReference type="InterPro" id="IPR036388">
    <property type="entry name" value="WH-like_DNA-bd_sf"/>
</dbReference>
<evidence type="ECO:0000259" key="4">
    <source>
        <dbReference type="PROSITE" id="PS50961"/>
    </source>
</evidence>
<dbReference type="EMBL" id="MU150399">
    <property type="protein sequence ID" value="KAF9456866.1"/>
    <property type="molecule type" value="Genomic_DNA"/>
</dbReference>
<feature type="compositionally biased region" description="Low complexity" evidence="3">
    <location>
        <begin position="397"/>
        <end position="409"/>
    </location>
</feature>
<feature type="region of interest" description="Disordered" evidence="3">
    <location>
        <begin position="461"/>
        <end position="482"/>
    </location>
</feature>
<feature type="region of interest" description="Disordered" evidence="3">
    <location>
        <begin position="49"/>
        <end position="94"/>
    </location>
</feature>
<feature type="compositionally biased region" description="Polar residues" evidence="3">
    <location>
        <begin position="651"/>
        <end position="666"/>
    </location>
</feature>
<dbReference type="AlphaFoldDB" id="A0A9P5XW87"/>
<feature type="compositionally biased region" description="Polar residues" evidence="3">
    <location>
        <begin position="410"/>
        <end position="432"/>
    </location>
</feature>
<organism evidence="5 6">
    <name type="scientific">Collybia nuda</name>
    <dbReference type="NCBI Taxonomy" id="64659"/>
    <lineage>
        <taxon>Eukaryota</taxon>
        <taxon>Fungi</taxon>
        <taxon>Dikarya</taxon>
        <taxon>Basidiomycota</taxon>
        <taxon>Agaricomycotina</taxon>
        <taxon>Agaricomycetes</taxon>
        <taxon>Agaricomycetidae</taxon>
        <taxon>Agaricales</taxon>
        <taxon>Tricholomatineae</taxon>
        <taxon>Clitocybaceae</taxon>
        <taxon>Collybia</taxon>
    </lineage>
</organism>
<dbReference type="GO" id="GO:0005829">
    <property type="term" value="C:cytosol"/>
    <property type="evidence" value="ECO:0007669"/>
    <property type="project" value="TreeGrafter"/>
</dbReference>
<dbReference type="SUPFAM" id="SSF46785">
    <property type="entry name" value="Winged helix' DNA-binding domain"/>
    <property type="match status" value="1"/>
</dbReference>
<evidence type="ECO:0000256" key="2">
    <source>
        <dbReference type="PROSITE-ProRule" id="PRU00332"/>
    </source>
</evidence>
<evidence type="ECO:0000256" key="1">
    <source>
        <dbReference type="ARBA" id="ARBA00022884"/>
    </source>
</evidence>
<feature type="region of interest" description="Disordered" evidence="3">
    <location>
        <begin position="766"/>
        <end position="800"/>
    </location>
</feature>
<feature type="compositionally biased region" description="Polar residues" evidence="3">
    <location>
        <begin position="167"/>
        <end position="184"/>
    </location>
</feature>
<dbReference type="Gene3D" id="1.10.10.10">
    <property type="entry name" value="Winged helix-like DNA-binding domain superfamily/Winged helix DNA-binding domain"/>
    <property type="match status" value="1"/>
</dbReference>
<dbReference type="SMART" id="SM00715">
    <property type="entry name" value="LA"/>
    <property type="match status" value="1"/>
</dbReference>
<dbReference type="OrthoDB" id="340227at2759"/>
<dbReference type="PROSITE" id="PS50961">
    <property type="entry name" value="HTH_LA"/>
    <property type="match status" value="1"/>
</dbReference>
<feature type="compositionally biased region" description="Polar residues" evidence="3">
    <location>
        <begin position="59"/>
        <end position="69"/>
    </location>
</feature>
<evidence type="ECO:0000313" key="6">
    <source>
        <dbReference type="Proteomes" id="UP000807353"/>
    </source>
</evidence>
<feature type="compositionally biased region" description="Gly residues" evidence="3">
    <location>
        <begin position="903"/>
        <end position="928"/>
    </location>
</feature>
<feature type="region of interest" description="Disordered" evidence="3">
    <location>
        <begin position="245"/>
        <end position="432"/>
    </location>
</feature>
<evidence type="ECO:0000256" key="3">
    <source>
        <dbReference type="SAM" id="MobiDB-lite"/>
    </source>
</evidence>
<protein>
    <recommendedName>
        <fullName evidence="4">HTH La-type RNA-binding domain-containing protein</fullName>
    </recommendedName>
</protein>
<dbReference type="Pfam" id="PF05383">
    <property type="entry name" value="La"/>
    <property type="match status" value="1"/>
</dbReference>
<feature type="region of interest" description="Disordered" evidence="3">
    <location>
        <begin position="893"/>
        <end position="941"/>
    </location>
</feature>
<dbReference type="InterPro" id="IPR036390">
    <property type="entry name" value="WH_DNA-bd_sf"/>
</dbReference>
<proteinExistence type="predicted"/>